<keyword evidence="9" id="KW-0732">Signal</keyword>
<dbReference type="PANTHER" id="PTHR16950:SF25">
    <property type="entry name" value="ZINC TRANSPORTER SLC39A7"/>
    <property type="match status" value="1"/>
</dbReference>
<dbReference type="AlphaFoldDB" id="A0A8X6KRK5"/>
<feature type="transmembrane region" description="Helical" evidence="8">
    <location>
        <begin position="366"/>
        <end position="386"/>
    </location>
</feature>
<evidence type="ECO:0000313" key="11">
    <source>
        <dbReference type="Proteomes" id="UP000887116"/>
    </source>
</evidence>
<evidence type="ECO:0000256" key="1">
    <source>
        <dbReference type="ARBA" id="ARBA00004141"/>
    </source>
</evidence>
<evidence type="ECO:0000313" key="10">
    <source>
        <dbReference type="EMBL" id="GFQ81451.1"/>
    </source>
</evidence>
<feature type="transmembrane region" description="Helical" evidence="8">
    <location>
        <begin position="102"/>
        <end position="122"/>
    </location>
</feature>
<keyword evidence="11" id="KW-1185">Reference proteome</keyword>
<feature type="compositionally biased region" description="Basic and acidic residues" evidence="7">
    <location>
        <begin position="194"/>
        <end position="219"/>
    </location>
</feature>
<keyword evidence="3 8" id="KW-0812">Transmembrane</keyword>
<name>A0A8X6KRK5_TRICU</name>
<organism evidence="10 11">
    <name type="scientific">Trichonephila clavata</name>
    <name type="common">Joro spider</name>
    <name type="synonym">Nephila clavata</name>
    <dbReference type="NCBI Taxonomy" id="2740835"/>
    <lineage>
        <taxon>Eukaryota</taxon>
        <taxon>Metazoa</taxon>
        <taxon>Ecdysozoa</taxon>
        <taxon>Arthropoda</taxon>
        <taxon>Chelicerata</taxon>
        <taxon>Arachnida</taxon>
        <taxon>Araneae</taxon>
        <taxon>Araneomorphae</taxon>
        <taxon>Entelegynae</taxon>
        <taxon>Araneoidea</taxon>
        <taxon>Nephilidae</taxon>
        <taxon>Trichonephila</taxon>
    </lineage>
</organism>
<feature type="signal peptide" evidence="9">
    <location>
        <begin position="1"/>
        <end position="26"/>
    </location>
</feature>
<reference evidence="10" key="1">
    <citation type="submission" date="2020-07" db="EMBL/GenBank/DDBJ databases">
        <title>Multicomponent nature underlies the extraordinary mechanical properties of spider dragline silk.</title>
        <authorList>
            <person name="Kono N."/>
            <person name="Nakamura H."/>
            <person name="Mori M."/>
            <person name="Yoshida Y."/>
            <person name="Ohtoshi R."/>
            <person name="Malay A.D."/>
            <person name="Moran D.A.P."/>
            <person name="Tomita M."/>
            <person name="Numata K."/>
            <person name="Arakawa K."/>
        </authorList>
    </citation>
    <scope>NUCLEOTIDE SEQUENCE</scope>
</reference>
<dbReference type="InterPro" id="IPR003689">
    <property type="entry name" value="ZIP"/>
</dbReference>
<evidence type="ECO:0000256" key="3">
    <source>
        <dbReference type="ARBA" id="ARBA00022692"/>
    </source>
</evidence>
<feature type="transmembrane region" description="Helical" evidence="8">
    <location>
        <begin position="68"/>
        <end position="90"/>
    </location>
</feature>
<keyword evidence="4 8" id="KW-1133">Transmembrane helix</keyword>
<keyword evidence="5 8" id="KW-0472">Membrane</keyword>
<evidence type="ECO:0000256" key="6">
    <source>
        <dbReference type="ARBA" id="ARBA00038485"/>
    </source>
</evidence>
<comment type="subcellular location">
    <subcellularLocation>
        <location evidence="1">Membrane</location>
        <topology evidence="1">Multi-pass membrane protein</topology>
    </subcellularLocation>
</comment>
<dbReference type="GO" id="GO:0006882">
    <property type="term" value="P:intracellular zinc ion homeostasis"/>
    <property type="evidence" value="ECO:0007669"/>
    <property type="project" value="TreeGrafter"/>
</dbReference>
<feature type="region of interest" description="Disordered" evidence="7">
    <location>
        <begin position="184"/>
        <end position="232"/>
    </location>
</feature>
<protein>
    <submittedName>
        <fullName evidence="10">Zinc transporter SLC39A7</fullName>
    </submittedName>
</protein>
<comment type="similarity">
    <text evidence="6">Belongs to the ZIP transporter (TC 2.A.5) family. KE4/Catsup subfamily.</text>
</comment>
<evidence type="ECO:0000256" key="4">
    <source>
        <dbReference type="ARBA" id="ARBA00022989"/>
    </source>
</evidence>
<feature type="transmembrane region" description="Helical" evidence="8">
    <location>
        <begin position="158"/>
        <end position="178"/>
    </location>
</feature>
<dbReference type="PANTHER" id="PTHR16950">
    <property type="entry name" value="ZINC TRANSPORTER SLC39A7 HISTIDINE-RICH MEMBRANE PROTEIN KE4"/>
    <property type="match status" value="1"/>
</dbReference>
<dbReference type="OrthoDB" id="200954at2759"/>
<evidence type="ECO:0000256" key="2">
    <source>
        <dbReference type="ARBA" id="ARBA00022448"/>
    </source>
</evidence>
<accession>A0A8X6KRK5</accession>
<proteinExistence type="inferred from homology"/>
<evidence type="ECO:0000256" key="5">
    <source>
        <dbReference type="ARBA" id="ARBA00023136"/>
    </source>
</evidence>
<feature type="transmembrane region" description="Helical" evidence="8">
    <location>
        <begin position="398"/>
        <end position="414"/>
    </location>
</feature>
<feature type="transmembrane region" description="Helical" evidence="8">
    <location>
        <begin position="333"/>
        <end position="354"/>
    </location>
</feature>
<gene>
    <name evidence="10" type="primary">Slc39a7</name>
    <name evidence="10" type="ORF">TNCT_632731</name>
</gene>
<sequence>MELSRCSASKLKILIIFICSISIVAAHGHTHDGGHSHDEKPSFKYSRQANEPYEQIHTKVKSREPLTLWVEAIGSTLLISAAPFIILFFIPIDNRIEHQPLLKVLLSFASGGLLGDAFLHLIPHALLAHSNSSGSHSHSHSHSHGSGSTESDVHGHDLSVGLGVLGGIVVFLMVEKFVRIVKGGHGHSHSLESPVKEIAESEKDSKSKDKSEDDNKSSEVEGDSEKDEKSDTVCEKKNCVKETCECKGDGKEQPVNAEEKNDDPENDIMVAGYLNLAADFTHNFTDGLAIGASYIAGSGIGLITTLTILLHEVPHEIGDFAILIQSGCSKRKAILLQLVTAIGAVAGTACSLFAEGMDERATNLILPFTAGGFIYIATVSVIPDLLEDTKFWQSVKEVVALLVGVFMMVLIAQYE</sequence>
<dbReference type="GO" id="GO:0016020">
    <property type="term" value="C:membrane"/>
    <property type="evidence" value="ECO:0007669"/>
    <property type="project" value="UniProtKB-SubCell"/>
</dbReference>
<evidence type="ECO:0000256" key="7">
    <source>
        <dbReference type="SAM" id="MobiDB-lite"/>
    </source>
</evidence>
<feature type="chain" id="PRO_5036456930" evidence="9">
    <location>
        <begin position="27"/>
        <end position="415"/>
    </location>
</feature>
<dbReference type="EMBL" id="BMAO01022359">
    <property type="protein sequence ID" value="GFQ81451.1"/>
    <property type="molecule type" value="Genomic_DNA"/>
</dbReference>
<evidence type="ECO:0000256" key="8">
    <source>
        <dbReference type="SAM" id="Phobius"/>
    </source>
</evidence>
<comment type="caution">
    <text evidence="10">The sequence shown here is derived from an EMBL/GenBank/DDBJ whole genome shotgun (WGS) entry which is preliminary data.</text>
</comment>
<dbReference type="GO" id="GO:0005385">
    <property type="term" value="F:zinc ion transmembrane transporter activity"/>
    <property type="evidence" value="ECO:0007669"/>
    <property type="project" value="TreeGrafter"/>
</dbReference>
<dbReference type="Pfam" id="PF02535">
    <property type="entry name" value="Zip"/>
    <property type="match status" value="1"/>
</dbReference>
<keyword evidence="2" id="KW-0813">Transport</keyword>
<evidence type="ECO:0000256" key="9">
    <source>
        <dbReference type="SAM" id="SignalP"/>
    </source>
</evidence>
<dbReference type="Proteomes" id="UP000887116">
    <property type="component" value="Unassembled WGS sequence"/>
</dbReference>
<feature type="region of interest" description="Disordered" evidence="7">
    <location>
        <begin position="130"/>
        <end position="153"/>
    </location>
</feature>